<reference evidence="5" key="1">
    <citation type="journal article" date="2003" name="Appl. Microbiol. Biotechnol.">
        <title>The Corynebacterium glutamicum genome: features and impacts on biotechnological processes.</title>
        <authorList>
            <person name="Ikeda M."/>
            <person name="Nakagawa S."/>
        </authorList>
    </citation>
    <scope>NUCLEOTIDE SEQUENCE [LARGE SCALE GENOMIC DNA]</scope>
    <source>
        <strain evidence="5">ATCC 13032 / DSM 20300 / BCRC 11384 / JCM 1318 / LMG 3730 / NCIMB 10025</strain>
    </source>
</reference>
<dbReference type="OrthoDB" id="4427980at2"/>
<dbReference type="Gene3D" id="3.40.50.410">
    <property type="entry name" value="von Willebrand factor, type A domain"/>
    <property type="match status" value="1"/>
</dbReference>
<dbReference type="InterPro" id="IPR036465">
    <property type="entry name" value="vWFA_dom_sf"/>
</dbReference>
<dbReference type="STRING" id="196627.cg1636"/>
<name>Q8NQI8_CORGL</name>
<evidence type="ECO:0000259" key="3">
    <source>
        <dbReference type="PROSITE" id="PS50234"/>
    </source>
</evidence>
<evidence type="ECO:0000313" key="5">
    <source>
        <dbReference type="Proteomes" id="UP000000582"/>
    </source>
</evidence>
<protein>
    <recommendedName>
        <fullName evidence="3">VWFA domain-containing protein</fullName>
    </recommendedName>
</protein>
<dbReference type="SUPFAM" id="SSF53300">
    <property type="entry name" value="vWA-like"/>
    <property type="match status" value="1"/>
</dbReference>
<feature type="domain" description="VWFA" evidence="3">
    <location>
        <begin position="295"/>
        <end position="483"/>
    </location>
</feature>
<dbReference type="eggNOG" id="COG2304">
    <property type="taxonomic scope" value="Bacteria"/>
</dbReference>
<organism evidence="4 5">
    <name type="scientific">Corynebacterium glutamicum (strain ATCC 13032 / DSM 20300 / JCM 1318 / BCRC 11384 / CCUG 27702 / LMG 3730 / NBRC 12168 / NCIMB 10025 / NRRL B-2784 / 534)</name>
    <dbReference type="NCBI Taxonomy" id="196627"/>
    <lineage>
        <taxon>Bacteria</taxon>
        <taxon>Bacillati</taxon>
        <taxon>Actinomycetota</taxon>
        <taxon>Actinomycetes</taxon>
        <taxon>Mycobacteriales</taxon>
        <taxon>Corynebacteriaceae</taxon>
        <taxon>Corynebacterium</taxon>
    </lineage>
</organism>
<feature type="compositionally biased region" description="Polar residues" evidence="1">
    <location>
        <begin position="293"/>
        <end position="306"/>
    </location>
</feature>
<evidence type="ECO:0000256" key="1">
    <source>
        <dbReference type="SAM" id="MobiDB-lite"/>
    </source>
</evidence>
<feature type="transmembrane region" description="Helical" evidence="2">
    <location>
        <begin position="16"/>
        <end position="36"/>
    </location>
</feature>
<feature type="compositionally biased region" description="Low complexity" evidence="1">
    <location>
        <begin position="266"/>
        <end position="285"/>
    </location>
</feature>
<dbReference type="AlphaFoldDB" id="Q8NQI8"/>
<dbReference type="BioCyc" id="CORYNE:G18NG-11029-MONOMER"/>
<accession>Q8NQI8</accession>
<dbReference type="PROSITE" id="PS50234">
    <property type="entry name" value="VWFA"/>
    <property type="match status" value="1"/>
</dbReference>
<dbReference type="EMBL" id="BA000036">
    <property type="protein sequence ID" value="BAB98839.1"/>
    <property type="molecule type" value="Genomic_DNA"/>
</dbReference>
<keyword evidence="2" id="KW-0472">Membrane</keyword>
<keyword evidence="5" id="KW-1185">Reference proteome</keyword>
<sequence length="483" mass="48840">MARHSSGNSNLRLSKSLTIALIAIVALIVALVVWLFNRSDDSGSTTTTSQECISGNLSLPVGGDSTAAEELVNKFNDSSPVSRDFCVEAEAVDGNVPAATYLFAGSRSDAATALAETGAVASSSESSWPQVGSAQAGLAAASGTDASTITLDQVALPVATNSGASAAVALALAETPEAAAAALNRDADVTATGAADSPAFATVEGAELPEGYTFEAVDSAEVPVWAVAINAGNGISEDQARAASDFSSFSFDTGNADNSALESVLTQASSESAAETTEAQPSETPVEPAAASPSDTIINLDTSSNMDRVVDGSQETYHTVTSRTLANLARETGAQGNQVALNNYSSPLNPGVTKGWRANVSFPDSSSGENSAGAVVRLGTGGVPLTRASVVAATQIAKEGSPDGQPMRVVIVTSGSAGEYTDEAFLNDLSAAFADNISLHVVHVGHDPVDSVLSDFATSHNGTATQATTTEQIDAALREAFGL</sequence>
<dbReference type="KEGG" id="cgb:cg1636"/>
<evidence type="ECO:0000256" key="2">
    <source>
        <dbReference type="SAM" id="Phobius"/>
    </source>
</evidence>
<dbReference type="KEGG" id="cgl:Cgl1446"/>
<proteinExistence type="predicted"/>
<feature type="region of interest" description="Disordered" evidence="1">
    <location>
        <begin position="266"/>
        <end position="306"/>
    </location>
</feature>
<keyword evidence="2" id="KW-1133">Transmembrane helix</keyword>
<dbReference type="PATRIC" id="fig|196627.13.peg.1413"/>
<dbReference type="InterPro" id="IPR002035">
    <property type="entry name" value="VWF_A"/>
</dbReference>
<dbReference type="HOGENOM" id="CLU_554038_0_0_11"/>
<gene>
    <name evidence="4" type="ordered locus">Cgl1446</name>
</gene>
<accession>Q6M5D4</accession>
<dbReference type="Proteomes" id="UP000000582">
    <property type="component" value="Chromosome"/>
</dbReference>
<evidence type="ECO:0000313" key="4">
    <source>
        <dbReference type="EMBL" id="BAB98839.1"/>
    </source>
</evidence>
<keyword evidence="2" id="KW-0812">Transmembrane</keyword>